<accession>A0A7K0EJ12</accession>
<dbReference type="InterPro" id="IPR041247">
    <property type="entry name" value="Rad52_fam"/>
</dbReference>
<comment type="caution">
    <text evidence="4">The sequence shown here is derived from an EMBL/GenBank/DDBJ whole genome shotgun (WGS) entry which is preliminary data.</text>
</comment>
<name>A0A7K0EJ12_9BACT</name>
<organism evidence="4 5">
    <name type="scientific">Larkinella terrae</name>
    <dbReference type="NCBI Taxonomy" id="2025311"/>
    <lineage>
        <taxon>Bacteria</taxon>
        <taxon>Pseudomonadati</taxon>
        <taxon>Bacteroidota</taxon>
        <taxon>Cytophagia</taxon>
        <taxon>Cytophagales</taxon>
        <taxon>Spirosomataceae</taxon>
        <taxon>Larkinella</taxon>
    </lineage>
</organism>
<dbReference type="Proteomes" id="UP000441754">
    <property type="component" value="Unassembled WGS sequence"/>
</dbReference>
<keyword evidence="3" id="KW-0234">DNA repair</keyword>
<evidence type="ECO:0000313" key="5">
    <source>
        <dbReference type="Proteomes" id="UP000441754"/>
    </source>
</evidence>
<dbReference type="AlphaFoldDB" id="A0A7K0EJ12"/>
<gene>
    <name evidence="4" type="ORF">GJJ30_10645</name>
</gene>
<proteinExistence type="inferred from homology"/>
<keyword evidence="2" id="KW-0227">DNA damage</keyword>
<evidence type="ECO:0000256" key="1">
    <source>
        <dbReference type="ARBA" id="ARBA00006638"/>
    </source>
</evidence>
<keyword evidence="5" id="KW-1185">Reference proteome</keyword>
<dbReference type="OrthoDB" id="9805874at2"/>
<dbReference type="RefSeq" id="WP_154175138.1">
    <property type="nucleotide sequence ID" value="NZ_WJXZ01000006.1"/>
</dbReference>
<reference evidence="4 5" key="1">
    <citation type="journal article" date="2018" name="Antonie Van Leeuwenhoek">
        <title>Larkinella terrae sp. nov., isolated from soil on Jeju Island, South Korea.</title>
        <authorList>
            <person name="Ten L.N."/>
            <person name="Jeon J."/>
            <person name="Park S.J."/>
            <person name="Park S."/>
            <person name="Lee S.Y."/>
            <person name="Kim M.K."/>
            <person name="Jung H.Y."/>
        </authorList>
    </citation>
    <scope>NUCLEOTIDE SEQUENCE [LARGE SCALE GENOMIC DNA]</scope>
    <source>
        <strain evidence="4 5">KCTC 52001</strain>
    </source>
</reference>
<protein>
    <submittedName>
        <fullName evidence="4">DNA repair protein Rad52</fullName>
    </submittedName>
</protein>
<evidence type="ECO:0000256" key="3">
    <source>
        <dbReference type="ARBA" id="ARBA00023204"/>
    </source>
</evidence>
<evidence type="ECO:0000256" key="2">
    <source>
        <dbReference type="ARBA" id="ARBA00022763"/>
    </source>
</evidence>
<evidence type="ECO:0000313" key="4">
    <source>
        <dbReference type="EMBL" id="MRS61745.1"/>
    </source>
</evidence>
<comment type="similarity">
    <text evidence="1">Belongs to the RAD52 family.</text>
</comment>
<dbReference type="Pfam" id="PF04098">
    <property type="entry name" value="Rad52_Rad22"/>
    <property type="match status" value="1"/>
</dbReference>
<sequence length="173" mass="19277">MNTEVDNDIKVLTAPIQPDEIEWRVSQTMEAKNGKPAKMMVVPYINNRCVMERFDGQFGWRNWSNKIEEVEGGFLCTISAILPTGEVVSKTDGASRTNVEPIKGGISDAMKRAAVQFGLGRGLYNYPKVFIEVDGKFIPDWGFRLLNALVVSINSGKAQREIIVLKEAQAKNL</sequence>
<dbReference type="GO" id="GO:0006281">
    <property type="term" value="P:DNA repair"/>
    <property type="evidence" value="ECO:0007669"/>
    <property type="project" value="UniProtKB-KW"/>
</dbReference>
<dbReference type="EMBL" id="WJXZ01000006">
    <property type="protein sequence ID" value="MRS61745.1"/>
    <property type="molecule type" value="Genomic_DNA"/>
</dbReference>